<comment type="subunit">
    <text evidence="7">Homodimer.</text>
</comment>
<dbReference type="NCBIfam" id="TIGR00042">
    <property type="entry name" value="RdgB/HAM1 family non-canonical purine NTP pyrophosphatase"/>
    <property type="match status" value="1"/>
</dbReference>
<dbReference type="RefSeq" id="WP_377913215.1">
    <property type="nucleotide sequence ID" value="NZ_JBHRZT010000020.1"/>
</dbReference>
<comment type="similarity">
    <text evidence="1 7 8">Belongs to the HAM1 NTPase family.</text>
</comment>
<evidence type="ECO:0000313" key="9">
    <source>
        <dbReference type="EMBL" id="MFC3883124.1"/>
    </source>
</evidence>
<comment type="function">
    <text evidence="7">Pyrophosphatase that catalyzes the hydrolysis of nucleoside triphosphates to their monophosphate derivatives, with a high preference for the non-canonical purine nucleotides XTP (xanthosine triphosphate), dITP (deoxyinosine triphosphate) and ITP. Seems to function as a house-cleaning enzyme that removes non-canonical purine nucleotides from the nucleotide pool, thus preventing their incorporation into DNA/RNA and avoiding chromosomal lesions.</text>
</comment>
<accession>A0ABV8B1S3</accession>
<keyword evidence="5 7" id="KW-0460">Magnesium</keyword>
<reference evidence="10" key="1">
    <citation type="journal article" date="2019" name="Int. J. Syst. Evol. Microbiol.">
        <title>The Global Catalogue of Microorganisms (GCM) 10K type strain sequencing project: providing services to taxonomists for standard genome sequencing and annotation.</title>
        <authorList>
            <consortium name="The Broad Institute Genomics Platform"/>
            <consortium name="The Broad Institute Genome Sequencing Center for Infectious Disease"/>
            <person name="Wu L."/>
            <person name="Ma J."/>
        </authorList>
    </citation>
    <scope>NUCLEOTIDE SEQUENCE [LARGE SCALE GENOMIC DNA]</scope>
    <source>
        <strain evidence="10">CCUG 61889</strain>
    </source>
</reference>
<evidence type="ECO:0000256" key="6">
    <source>
        <dbReference type="ARBA" id="ARBA00023080"/>
    </source>
</evidence>
<feature type="binding site" evidence="7">
    <location>
        <position position="71"/>
    </location>
    <ligand>
        <name>Mg(2+)</name>
        <dbReference type="ChEBI" id="CHEBI:18420"/>
    </ligand>
</feature>
<evidence type="ECO:0000256" key="2">
    <source>
        <dbReference type="ARBA" id="ARBA00022723"/>
    </source>
</evidence>
<keyword evidence="4 7" id="KW-0378">Hydrolase</keyword>
<feature type="binding site" evidence="7">
    <location>
        <begin position="9"/>
        <end position="14"/>
    </location>
    <ligand>
        <name>substrate</name>
    </ligand>
</feature>
<dbReference type="NCBIfam" id="NF011397">
    <property type="entry name" value="PRK14822.1"/>
    <property type="match status" value="1"/>
</dbReference>
<proteinExistence type="inferred from homology"/>
<feature type="binding site" evidence="7">
    <location>
        <position position="42"/>
    </location>
    <ligand>
        <name>Mg(2+)</name>
        <dbReference type="ChEBI" id="CHEBI:18420"/>
    </ligand>
</feature>
<comment type="cofactor">
    <cofactor evidence="7">
        <name>Mg(2+)</name>
        <dbReference type="ChEBI" id="CHEBI:18420"/>
    </cofactor>
    <text evidence="7">Binds 1 Mg(2+) ion per subunit.</text>
</comment>
<dbReference type="PANTHER" id="PTHR11067:SF9">
    <property type="entry name" value="INOSINE TRIPHOSPHATE PYROPHOSPHATASE"/>
    <property type="match status" value="1"/>
</dbReference>
<comment type="caution">
    <text evidence="9">The sequence shown here is derived from an EMBL/GenBank/DDBJ whole genome shotgun (WGS) entry which is preliminary data.</text>
</comment>
<comment type="catalytic activity">
    <reaction evidence="7">
        <text>ITP + H2O = IMP + diphosphate + H(+)</text>
        <dbReference type="Rhea" id="RHEA:29399"/>
        <dbReference type="ChEBI" id="CHEBI:15377"/>
        <dbReference type="ChEBI" id="CHEBI:15378"/>
        <dbReference type="ChEBI" id="CHEBI:33019"/>
        <dbReference type="ChEBI" id="CHEBI:58053"/>
        <dbReference type="ChEBI" id="CHEBI:61402"/>
        <dbReference type="EC" id="3.6.1.66"/>
    </reaction>
</comment>
<dbReference type="SUPFAM" id="SSF52972">
    <property type="entry name" value="ITPase-like"/>
    <property type="match status" value="1"/>
</dbReference>
<evidence type="ECO:0000256" key="3">
    <source>
        <dbReference type="ARBA" id="ARBA00022741"/>
    </source>
</evidence>
<dbReference type="Pfam" id="PF01725">
    <property type="entry name" value="Ham1p_like"/>
    <property type="match status" value="1"/>
</dbReference>
<gene>
    <name evidence="9" type="ORF">ACFOU2_06190</name>
</gene>
<evidence type="ECO:0000313" key="10">
    <source>
        <dbReference type="Proteomes" id="UP001595752"/>
    </source>
</evidence>
<evidence type="ECO:0000256" key="5">
    <source>
        <dbReference type="ARBA" id="ARBA00022842"/>
    </source>
</evidence>
<protein>
    <recommendedName>
        <fullName evidence="7">dITP/XTP pyrophosphatase</fullName>
        <ecNumber evidence="7">3.6.1.66</ecNumber>
    </recommendedName>
    <alternativeName>
        <fullName evidence="7">Non-canonical purine NTP pyrophosphatase</fullName>
    </alternativeName>
    <alternativeName>
        <fullName evidence="7">Non-standard purine NTP pyrophosphatase</fullName>
    </alternativeName>
    <alternativeName>
        <fullName evidence="7">Nucleoside-triphosphate diphosphatase</fullName>
    </alternativeName>
    <alternativeName>
        <fullName evidence="7">Nucleoside-triphosphate pyrophosphatase</fullName>
        <shortName evidence="7">NTPase</shortName>
    </alternativeName>
</protein>
<comment type="catalytic activity">
    <reaction evidence="7">
        <text>XTP + H2O = XMP + diphosphate + H(+)</text>
        <dbReference type="Rhea" id="RHEA:28610"/>
        <dbReference type="ChEBI" id="CHEBI:15377"/>
        <dbReference type="ChEBI" id="CHEBI:15378"/>
        <dbReference type="ChEBI" id="CHEBI:33019"/>
        <dbReference type="ChEBI" id="CHEBI:57464"/>
        <dbReference type="ChEBI" id="CHEBI:61314"/>
        <dbReference type="EC" id="3.6.1.66"/>
    </reaction>
</comment>
<dbReference type="InterPro" id="IPR002637">
    <property type="entry name" value="RdgB/HAM1"/>
</dbReference>
<dbReference type="HAMAP" id="MF_01405">
    <property type="entry name" value="Non_canon_purine_NTPase"/>
    <property type="match status" value="1"/>
</dbReference>
<feature type="binding site" evidence="7">
    <location>
        <begin position="154"/>
        <end position="157"/>
    </location>
    <ligand>
        <name>substrate</name>
    </ligand>
</feature>
<evidence type="ECO:0000256" key="1">
    <source>
        <dbReference type="ARBA" id="ARBA00008023"/>
    </source>
</evidence>
<dbReference type="GO" id="GO:0036220">
    <property type="term" value="F:ITP diphosphatase activity"/>
    <property type="evidence" value="ECO:0007669"/>
    <property type="project" value="UniProtKB-EC"/>
</dbReference>
<evidence type="ECO:0000256" key="7">
    <source>
        <dbReference type="HAMAP-Rule" id="MF_01405"/>
    </source>
</evidence>
<organism evidence="9 10">
    <name type="scientific">Bacillus songklensis</name>
    <dbReference type="NCBI Taxonomy" id="1069116"/>
    <lineage>
        <taxon>Bacteria</taxon>
        <taxon>Bacillati</taxon>
        <taxon>Bacillota</taxon>
        <taxon>Bacilli</taxon>
        <taxon>Bacillales</taxon>
        <taxon>Bacillaceae</taxon>
        <taxon>Bacillus</taxon>
    </lineage>
</organism>
<dbReference type="Proteomes" id="UP001595752">
    <property type="component" value="Unassembled WGS sequence"/>
</dbReference>
<dbReference type="PANTHER" id="PTHR11067">
    <property type="entry name" value="INOSINE TRIPHOSPHATE PYROPHOSPHATASE/HAM1 PROTEIN"/>
    <property type="match status" value="1"/>
</dbReference>
<keyword evidence="10" id="KW-1185">Reference proteome</keyword>
<sequence>MQSEVIIATKNPGKVKEFEALFSPKGIRVKSVLDFPEAIDVEETGMTFQENAILKAEAIAKQFNKMVIADDSGLCIDALNGEPGVYSARYAGSEKSDEANMKKVLENMQGIPLPERTAHFHCALAIAVPGHETIVVEGTCEGLITEEKQGTHGFGYDPIFYVPSLKKTMAQLEKEEKNKISHRANALKQLGPIIDEMFKK</sequence>
<keyword evidence="2 7" id="KW-0479">Metal-binding</keyword>
<feature type="binding site" evidence="7">
    <location>
        <position position="177"/>
    </location>
    <ligand>
        <name>substrate</name>
    </ligand>
</feature>
<name>A0ABV8B1S3_9BACI</name>
<feature type="binding site" evidence="7">
    <location>
        <begin position="182"/>
        <end position="183"/>
    </location>
    <ligand>
        <name>substrate</name>
    </ligand>
</feature>
<comment type="catalytic activity">
    <reaction evidence="7">
        <text>dITP + H2O = dIMP + diphosphate + H(+)</text>
        <dbReference type="Rhea" id="RHEA:28342"/>
        <dbReference type="ChEBI" id="CHEBI:15377"/>
        <dbReference type="ChEBI" id="CHEBI:15378"/>
        <dbReference type="ChEBI" id="CHEBI:33019"/>
        <dbReference type="ChEBI" id="CHEBI:61194"/>
        <dbReference type="ChEBI" id="CHEBI:61382"/>
        <dbReference type="EC" id="3.6.1.66"/>
    </reaction>
</comment>
<feature type="binding site" evidence="7">
    <location>
        <position position="72"/>
    </location>
    <ligand>
        <name>substrate</name>
    </ligand>
</feature>
<evidence type="ECO:0000256" key="8">
    <source>
        <dbReference type="RuleBase" id="RU003781"/>
    </source>
</evidence>
<keyword evidence="3 7" id="KW-0547">Nucleotide-binding</keyword>
<dbReference type="InterPro" id="IPR020922">
    <property type="entry name" value="dITP/XTP_pyrophosphatase"/>
</dbReference>
<dbReference type="EMBL" id="JBHRZT010000020">
    <property type="protein sequence ID" value="MFC3883124.1"/>
    <property type="molecule type" value="Genomic_DNA"/>
</dbReference>
<dbReference type="EC" id="3.6.1.66" evidence="7"/>
<dbReference type="CDD" id="cd00515">
    <property type="entry name" value="HAM1"/>
    <property type="match status" value="1"/>
</dbReference>
<keyword evidence="6 7" id="KW-0546">Nucleotide metabolism</keyword>
<dbReference type="InterPro" id="IPR029001">
    <property type="entry name" value="ITPase-like_fam"/>
</dbReference>
<evidence type="ECO:0000256" key="4">
    <source>
        <dbReference type="ARBA" id="ARBA00022801"/>
    </source>
</evidence>
<dbReference type="Gene3D" id="3.90.950.10">
    <property type="match status" value="1"/>
</dbReference>
<feature type="active site" description="Proton acceptor" evidence="7">
    <location>
        <position position="71"/>
    </location>
</feature>